<evidence type="ECO:0008006" key="2">
    <source>
        <dbReference type="Google" id="ProtNLM"/>
    </source>
</evidence>
<dbReference type="RefSeq" id="WP_172455346.1">
    <property type="nucleotide sequence ID" value="NZ_CP016808.1"/>
</dbReference>
<dbReference type="AlphaFoldDB" id="A0A1B2DRZ9"/>
<dbReference type="Pfam" id="PF08812">
    <property type="entry name" value="YtxC"/>
    <property type="match status" value="1"/>
</dbReference>
<accession>A0A1B2DRZ9</accession>
<evidence type="ECO:0000313" key="1">
    <source>
        <dbReference type="EMBL" id="ANY70470.1"/>
    </source>
</evidence>
<gene>
    <name evidence="1" type="ORF">BBD42_00730</name>
</gene>
<protein>
    <recommendedName>
        <fullName evidence="2">Sporulation protein</fullName>
    </recommendedName>
</protein>
<name>A0A1B2DRZ9_9BACL</name>
<reference evidence="1" key="1">
    <citation type="submission" date="2016-08" db="EMBL/GenBank/DDBJ databases">
        <title>Complete Genome Seqeunce of Paenibacillus sp. BIHB 4019 from tea rhizoplane.</title>
        <authorList>
            <person name="Thakur R."/>
            <person name="Swarnkar M.K."/>
            <person name="Gulati A."/>
        </authorList>
    </citation>
    <scope>NUCLEOTIDE SEQUENCE [LARGE SCALE GENOMIC DNA]</scope>
    <source>
        <strain evidence="1">BIHB4019</strain>
    </source>
</reference>
<sequence>MELFTVTLPSKLQSTAAGLAALMAQYTNEDLHIESASQERLVQFELQPAGTIMCQSATPYFQLNKHGEMLYHSAAKALAEFVVTNLESEMLISIIKKKYQGGHSTDISVIEKYCSQLMQDTDLDGLNAKFLDADRKRRKLKVAEEIELYLSENTQLDLGGIATFRLHGYRHELGDIVEYALDEYVLDKQYQEFISLLKYFVGLQQSKVAMVHLVHKGNHEFILYNDKFQLFEPKPHSDRLVAEMLETEMNIEDMVISSLIAASPKQIVVHTQHVDMQVIRTIETIFDNRVSVCSDCVLCSHAMGGWNDGVTQP</sequence>
<proteinExistence type="predicted"/>
<dbReference type="EMBL" id="CP016808">
    <property type="protein sequence ID" value="ANY70470.1"/>
    <property type="molecule type" value="Genomic_DNA"/>
</dbReference>
<organism evidence="1">
    <name type="scientific">Paenibacillus sp. BIHB 4019</name>
    <dbReference type="NCBI Taxonomy" id="1870819"/>
    <lineage>
        <taxon>Bacteria</taxon>
        <taxon>Bacillati</taxon>
        <taxon>Bacillota</taxon>
        <taxon>Bacilli</taxon>
        <taxon>Bacillales</taxon>
        <taxon>Paenibacillaceae</taxon>
        <taxon>Paenibacillus</taxon>
    </lineage>
</organism>
<dbReference type="InterPro" id="IPR014199">
    <property type="entry name" value="Spore_YtxC"/>
</dbReference>